<dbReference type="Gene3D" id="3.80.10.10">
    <property type="entry name" value="Ribonuclease Inhibitor"/>
    <property type="match status" value="1"/>
</dbReference>
<evidence type="ECO:0000256" key="2">
    <source>
        <dbReference type="ARBA" id="ARBA00039628"/>
    </source>
</evidence>
<dbReference type="InterPro" id="IPR032675">
    <property type="entry name" value="LRR_dom_sf"/>
</dbReference>
<comment type="similarity">
    <text evidence="1">Belongs to the AMN1 family.</text>
</comment>
<dbReference type="PANTHER" id="PTHR13318:SF254">
    <property type="entry name" value="PROTEIN AMN1 HOMOLOG"/>
    <property type="match status" value="1"/>
</dbReference>
<protein>
    <recommendedName>
        <fullName evidence="2">Protein AMN1 homolog</fullName>
    </recommendedName>
</protein>
<reference evidence="4" key="2">
    <citation type="submission" date="2025-09" db="UniProtKB">
        <authorList>
            <consortium name="Ensembl"/>
        </authorList>
    </citation>
    <scope>IDENTIFICATION</scope>
</reference>
<dbReference type="Proteomes" id="UP001108240">
    <property type="component" value="Unplaced"/>
</dbReference>
<keyword evidence="5" id="KW-1185">Reference proteome</keyword>
<dbReference type="Ensembl" id="ENSCCRT00000065313.2">
    <property type="protein sequence ID" value="ENSCCRP00000060211.2"/>
    <property type="gene ID" value="ENSCCRG00000032378.2"/>
</dbReference>
<dbReference type="SUPFAM" id="SSF52047">
    <property type="entry name" value="RNI-like"/>
    <property type="match status" value="1"/>
</dbReference>
<name>A0A8C1DBV9_CYPCA</name>
<evidence type="ECO:0000259" key="3">
    <source>
        <dbReference type="Pfam" id="PF25372"/>
    </source>
</evidence>
<accession>A0A8C1DBV9</accession>
<evidence type="ECO:0000313" key="5">
    <source>
        <dbReference type="Proteomes" id="UP001108240"/>
    </source>
</evidence>
<sequence>MISSQLAVETCINSTENEQIMATIDSLMSLCAFSVAQRAEEYEIQMLPAAVKDRLLRIMMSYGTVTDSNISQLVHNGTHTLDLQNCKVSDSALQQIYCLQLRTILLRGCADITSEGVEVLASRCPYLQVVDLTGCTAVTDSGIQALARHCKGLEVISLRGCTALSDKALLELGENCRMLHSIYFSGTEVTDQAVIGLANGVCSHSLKELQMIRCRNLTDVAVTAVLANCANIRIFNFHGCPLITGNQGRRSKTLLAPTRSNKCLGLCTDHTVDCDYQSSSVHQLQHINSIVVNVMHLSRKISIILFLDLLSKESVFDKKKR</sequence>
<dbReference type="GO" id="GO:0019005">
    <property type="term" value="C:SCF ubiquitin ligase complex"/>
    <property type="evidence" value="ECO:0007669"/>
    <property type="project" value="TreeGrafter"/>
</dbReference>
<feature type="domain" description="F-box/LRR-repeat protein 15-like leucin rich repeat" evidence="3">
    <location>
        <begin position="61"/>
        <end position="244"/>
    </location>
</feature>
<dbReference type="GO" id="GO:0031146">
    <property type="term" value="P:SCF-dependent proteasomal ubiquitin-dependent protein catabolic process"/>
    <property type="evidence" value="ECO:0007669"/>
    <property type="project" value="TreeGrafter"/>
</dbReference>
<evidence type="ECO:0000256" key="1">
    <source>
        <dbReference type="ARBA" id="ARBA00038257"/>
    </source>
</evidence>
<dbReference type="InterPro" id="IPR006553">
    <property type="entry name" value="Leu-rich_rpt_Cys-con_subtyp"/>
</dbReference>
<reference evidence="4" key="1">
    <citation type="submission" date="2025-08" db="UniProtKB">
        <authorList>
            <consortium name="Ensembl"/>
        </authorList>
    </citation>
    <scope>IDENTIFICATION</scope>
</reference>
<dbReference type="GeneTree" id="ENSGT00730000111305"/>
<dbReference type="AlphaFoldDB" id="A0A8C1DBV9"/>
<proteinExistence type="inferred from homology"/>
<organism evidence="4 5">
    <name type="scientific">Cyprinus carpio carpio</name>
    <dbReference type="NCBI Taxonomy" id="630221"/>
    <lineage>
        <taxon>Eukaryota</taxon>
        <taxon>Metazoa</taxon>
        <taxon>Chordata</taxon>
        <taxon>Craniata</taxon>
        <taxon>Vertebrata</taxon>
        <taxon>Euteleostomi</taxon>
        <taxon>Actinopterygii</taxon>
        <taxon>Neopterygii</taxon>
        <taxon>Teleostei</taxon>
        <taxon>Ostariophysi</taxon>
        <taxon>Cypriniformes</taxon>
        <taxon>Cyprinidae</taxon>
        <taxon>Cyprininae</taxon>
        <taxon>Cyprinus</taxon>
    </lineage>
</organism>
<dbReference type="OMA" id="DIPYKCR"/>
<dbReference type="Pfam" id="PF25372">
    <property type="entry name" value="DUF7885"/>
    <property type="match status" value="1"/>
</dbReference>
<evidence type="ECO:0000313" key="4">
    <source>
        <dbReference type="Ensembl" id="ENSCCRP00000060211.2"/>
    </source>
</evidence>
<dbReference type="SMART" id="SM00367">
    <property type="entry name" value="LRR_CC"/>
    <property type="match status" value="5"/>
</dbReference>
<dbReference type="InterPro" id="IPR057207">
    <property type="entry name" value="FBXL15_LRR"/>
</dbReference>
<dbReference type="PANTHER" id="PTHR13318">
    <property type="entry name" value="PARTNER OF PAIRED, ISOFORM B-RELATED"/>
    <property type="match status" value="1"/>
</dbReference>